<dbReference type="RefSeq" id="WP_378404512.1">
    <property type="nucleotide sequence ID" value="NZ_JBHTCS010000012.1"/>
</dbReference>
<feature type="region of interest" description="Disordered" evidence="1">
    <location>
        <begin position="26"/>
        <end position="63"/>
    </location>
</feature>
<dbReference type="Proteomes" id="UP001596484">
    <property type="component" value="Unassembled WGS sequence"/>
</dbReference>
<feature type="chain" id="PRO_5046714679" evidence="2">
    <location>
        <begin position="33"/>
        <end position="112"/>
    </location>
</feature>
<sequence length="112" mass="11269">MSTALATRTRALLLVLGAAALVAVGGGAAAQADVPPPPPPPECLAGPHAQTDANGCLIPPKHQGSALAPERLRTVVPGRPIAPPPRQWHDPAIVPRPPQQGPGCGGPLVFCP</sequence>
<evidence type="ECO:0000313" key="4">
    <source>
        <dbReference type="Proteomes" id="UP001596484"/>
    </source>
</evidence>
<name>A0ABW2RXA2_9NOCA</name>
<feature type="region of interest" description="Disordered" evidence="1">
    <location>
        <begin position="76"/>
        <end position="112"/>
    </location>
</feature>
<proteinExistence type="predicted"/>
<evidence type="ECO:0000256" key="1">
    <source>
        <dbReference type="SAM" id="MobiDB-lite"/>
    </source>
</evidence>
<organism evidence="3 4">
    <name type="scientific">Rhodococcus daqingensis</name>
    <dbReference type="NCBI Taxonomy" id="2479363"/>
    <lineage>
        <taxon>Bacteria</taxon>
        <taxon>Bacillati</taxon>
        <taxon>Actinomycetota</taxon>
        <taxon>Actinomycetes</taxon>
        <taxon>Mycobacteriales</taxon>
        <taxon>Nocardiaceae</taxon>
        <taxon>Rhodococcus</taxon>
    </lineage>
</organism>
<evidence type="ECO:0000256" key="2">
    <source>
        <dbReference type="SAM" id="SignalP"/>
    </source>
</evidence>
<comment type="caution">
    <text evidence="3">The sequence shown here is derived from an EMBL/GenBank/DDBJ whole genome shotgun (WGS) entry which is preliminary data.</text>
</comment>
<keyword evidence="4" id="KW-1185">Reference proteome</keyword>
<keyword evidence="2" id="KW-0732">Signal</keyword>
<protein>
    <submittedName>
        <fullName evidence="3">Uncharacterized protein</fullName>
    </submittedName>
</protein>
<accession>A0ABW2RXA2</accession>
<reference evidence="4" key="1">
    <citation type="journal article" date="2019" name="Int. J. Syst. Evol. Microbiol.">
        <title>The Global Catalogue of Microorganisms (GCM) 10K type strain sequencing project: providing services to taxonomists for standard genome sequencing and annotation.</title>
        <authorList>
            <consortium name="The Broad Institute Genomics Platform"/>
            <consortium name="The Broad Institute Genome Sequencing Center for Infectious Disease"/>
            <person name="Wu L."/>
            <person name="Ma J."/>
        </authorList>
    </citation>
    <scope>NUCLEOTIDE SEQUENCE [LARGE SCALE GENOMIC DNA]</scope>
    <source>
        <strain evidence="4">ICMP 19430</strain>
    </source>
</reference>
<gene>
    <name evidence="3" type="ORF">ACFQS9_11210</name>
</gene>
<dbReference type="EMBL" id="JBHTCS010000012">
    <property type="protein sequence ID" value="MFC7448456.1"/>
    <property type="molecule type" value="Genomic_DNA"/>
</dbReference>
<feature type="signal peptide" evidence="2">
    <location>
        <begin position="1"/>
        <end position="32"/>
    </location>
</feature>
<evidence type="ECO:0000313" key="3">
    <source>
        <dbReference type="EMBL" id="MFC7448456.1"/>
    </source>
</evidence>